<comment type="cofactor">
    <cofactor evidence="1">
        <name>Zn(2+)</name>
        <dbReference type="ChEBI" id="CHEBI:29105"/>
    </cofactor>
</comment>
<evidence type="ECO:0000256" key="2">
    <source>
        <dbReference type="ARBA" id="ARBA00004141"/>
    </source>
</evidence>
<evidence type="ECO:0000256" key="3">
    <source>
        <dbReference type="ARBA" id="ARBA00007931"/>
    </source>
</evidence>
<feature type="transmembrane region" description="Helical" evidence="11">
    <location>
        <begin position="6"/>
        <end position="26"/>
    </location>
</feature>
<feature type="domain" description="Peptidase M50" evidence="12">
    <location>
        <begin position="9"/>
        <end position="393"/>
    </location>
</feature>
<dbReference type="InterPro" id="IPR008915">
    <property type="entry name" value="Peptidase_M50"/>
</dbReference>
<comment type="caution">
    <text evidence="13">The sequence shown here is derived from an EMBL/GenBank/DDBJ whole genome shotgun (WGS) entry which is preliminary data.</text>
</comment>
<dbReference type="RefSeq" id="WP_213348537.1">
    <property type="nucleotide sequence ID" value="NZ_JAEDAM010000012.1"/>
</dbReference>
<evidence type="ECO:0000256" key="6">
    <source>
        <dbReference type="ARBA" id="ARBA00022801"/>
    </source>
</evidence>
<dbReference type="PANTHER" id="PTHR42837:SF2">
    <property type="entry name" value="MEMBRANE METALLOPROTEASE ARASP2, CHLOROPLASTIC-RELATED"/>
    <property type="match status" value="1"/>
</dbReference>
<evidence type="ECO:0000256" key="1">
    <source>
        <dbReference type="ARBA" id="ARBA00001947"/>
    </source>
</evidence>
<evidence type="ECO:0000256" key="11">
    <source>
        <dbReference type="SAM" id="Phobius"/>
    </source>
</evidence>
<proteinExistence type="inferred from homology"/>
<dbReference type="SUPFAM" id="SSF50156">
    <property type="entry name" value="PDZ domain-like"/>
    <property type="match status" value="1"/>
</dbReference>
<evidence type="ECO:0000256" key="10">
    <source>
        <dbReference type="ARBA" id="ARBA00023136"/>
    </source>
</evidence>
<evidence type="ECO:0000256" key="7">
    <source>
        <dbReference type="ARBA" id="ARBA00022833"/>
    </source>
</evidence>
<comment type="similarity">
    <text evidence="3">Belongs to the peptidase M50B family.</text>
</comment>
<protein>
    <submittedName>
        <fullName evidence="13">Peptidase M50</fullName>
    </submittedName>
</protein>
<keyword evidence="8 11" id="KW-1133">Transmembrane helix</keyword>
<dbReference type="Proteomes" id="UP000680365">
    <property type="component" value="Unassembled WGS sequence"/>
</dbReference>
<feature type="transmembrane region" description="Helical" evidence="11">
    <location>
        <begin position="96"/>
        <end position="119"/>
    </location>
</feature>
<gene>
    <name evidence="13" type="ORF">VAMP_21n233</name>
</gene>
<dbReference type="EMBL" id="JAEDAM010000012">
    <property type="protein sequence ID" value="MBS8121727.1"/>
    <property type="molecule type" value="Genomic_DNA"/>
</dbReference>
<dbReference type="Pfam" id="PF02163">
    <property type="entry name" value="Peptidase_M50"/>
    <property type="match status" value="1"/>
</dbReference>
<dbReference type="InterPro" id="IPR036034">
    <property type="entry name" value="PDZ_sf"/>
</dbReference>
<feature type="transmembrane region" description="Helical" evidence="11">
    <location>
        <begin position="384"/>
        <end position="402"/>
    </location>
</feature>
<sequence length="418" mass="46570">MWIAIIAGFLLFMFLVIVHELGHFIAAKKSGVKVLEFGLGIPPKAFKIYTDKSGTEYTINRLPLGGFVRLKGEDPDDEGSFYAKDSFITQSLGKKLLILFGGVLVNLFFAWLFFSVAFWKGIQPIGIIPDGEIGINTNSYLMPDYTFVKENNLFEGGIESIQLEVFLATGTIAEEVGIQDNDIILSINGEDINLLKFSPHYFKKDSHINYFKKEGLCNKNISMQILRDGNIIDYSDININNELCQFGIYPIPSIRGEEFIDKLQVVQMGFIEGSIAGVSEIFSQTRITFHVLGNIGQKLLTFDGKQAKEAVENLSGPVGAVKVGEMILSNSIWQYIAFGGIISLALAIFNILPFPALDGGRAVGVIIQSIGKFHPEKYFVIENYFNIVFFVLLMSLGVYIIFLDLARFWGVNPFNITV</sequence>
<evidence type="ECO:0000256" key="5">
    <source>
        <dbReference type="ARBA" id="ARBA00022692"/>
    </source>
</evidence>
<reference evidence="13 14" key="1">
    <citation type="journal article" date="2021" name="Nat. Commun.">
        <title>Reductive evolution and unique predatory mode in the CPR bacterium Vampirococcus lugosii.</title>
        <authorList>
            <person name="Moreira D."/>
            <person name="Zivanovic Y."/>
            <person name="Lopez-Archilla A.I."/>
            <person name="Iniesto M."/>
            <person name="Lopez-Garcia P."/>
        </authorList>
    </citation>
    <scope>NUCLEOTIDE SEQUENCE [LARGE SCALE GENOMIC DNA]</scope>
    <source>
        <strain evidence="13">Chiprana</strain>
    </source>
</reference>
<dbReference type="CDD" id="cd06163">
    <property type="entry name" value="S2P-M50_PDZ_RseP-like"/>
    <property type="match status" value="1"/>
</dbReference>
<feature type="transmembrane region" description="Helical" evidence="11">
    <location>
        <begin position="332"/>
        <end position="352"/>
    </location>
</feature>
<name>A0ABS5QKF4_9BACT</name>
<dbReference type="Gene3D" id="2.30.42.10">
    <property type="match status" value="1"/>
</dbReference>
<evidence type="ECO:0000256" key="4">
    <source>
        <dbReference type="ARBA" id="ARBA00022670"/>
    </source>
</evidence>
<keyword evidence="5 11" id="KW-0812">Transmembrane</keyword>
<keyword evidence="7" id="KW-0862">Zinc</keyword>
<organism evidence="13 14">
    <name type="scientific">Candidatus Vampirococcus lugosii</name>
    <dbReference type="NCBI Taxonomy" id="2789015"/>
    <lineage>
        <taxon>Bacteria</taxon>
        <taxon>Candidatus Absconditibacteriota</taxon>
        <taxon>Vampirococcus</taxon>
    </lineage>
</organism>
<comment type="subcellular location">
    <subcellularLocation>
        <location evidence="2">Membrane</location>
        <topology evidence="2">Multi-pass membrane protein</topology>
    </subcellularLocation>
</comment>
<keyword evidence="10 11" id="KW-0472">Membrane</keyword>
<keyword evidence="9" id="KW-0482">Metalloprotease</keyword>
<evidence type="ECO:0000313" key="14">
    <source>
        <dbReference type="Proteomes" id="UP000680365"/>
    </source>
</evidence>
<keyword evidence="14" id="KW-1185">Reference proteome</keyword>
<dbReference type="PANTHER" id="PTHR42837">
    <property type="entry name" value="REGULATOR OF SIGMA-E PROTEASE RSEP"/>
    <property type="match status" value="1"/>
</dbReference>
<evidence type="ECO:0000259" key="12">
    <source>
        <dbReference type="Pfam" id="PF02163"/>
    </source>
</evidence>
<accession>A0ABS5QKF4</accession>
<evidence type="ECO:0000313" key="13">
    <source>
        <dbReference type="EMBL" id="MBS8121727.1"/>
    </source>
</evidence>
<keyword evidence="4" id="KW-0645">Protease</keyword>
<evidence type="ECO:0000256" key="9">
    <source>
        <dbReference type="ARBA" id="ARBA00023049"/>
    </source>
</evidence>
<keyword evidence="6" id="KW-0378">Hydrolase</keyword>
<evidence type="ECO:0000256" key="8">
    <source>
        <dbReference type="ARBA" id="ARBA00022989"/>
    </source>
</evidence>
<dbReference type="InterPro" id="IPR004387">
    <property type="entry name" value="Pept_M50_Zn"/>
</dbReference>